<dbReference type="InterPro" id="IPR007737">
    <property type="entry name" value="Mga_HTH"/>
</dbReference>
<dbReference type="PATRIC" id="fig|1121305.3.peg.1602"/>
<dbReference type="SUPFAM" id="SSF55804">
    <property type="entry name" value="Phoshotransferase/anion transport protein"/>
    <property type="match status" value="1"/>
</dbReference>
<keyword evidence="2" id="KW-0677">Repeat</keyword>
<reference evidence="9 10" key="1">
    <citation type="submission" date="2016-02" db="EMBL/GenBank/DDBJ databases">
        <title>Genome sequence of Clostridium colicanis DSM 13634.</title>
        <authorList>
            <person name="Poehlein A."/>
            <person name="Daniel R."/>
        </authorList>
    </citation>
    <scope>NUCLEOTIDE SEQUENCE [LARGE SCALE GENOMIC DNA]</scope>
    <source>
        <strain evidence="9 10">DSM 13634</strain>
    </source>
</reference>
<keyword evidence="4" id="KW-0010">Activator</keyword>
<dbReference type="PANTHER" id="PTHR30185:SF18">
    <property type="entry name" value="TRANSCRIPTIONAL REGULATOR MTLR"/>
    <property type="match status" value="1"/>
</dbReference>
<name>A0A151AMK3_9CLOT</name>
<keyword evidence="1" id="KW-0808">Transferase</keyword>
<feature type="domain" description="PRD" evidence="8">
    <location>
        <begin position="305"/>
        <end position="412"/>
    </location>
</feature>
<dbReference type="Proteomes" id="UP000075374">
    <property type="component" value="Unassembled WGS sequence"/>
</dbReference>
<dbReference type="InterPro" id="IPR016152">
    <property type="entry name" value="PTrfase/Anion_transptr"/>
</dbReference>
<feature type="domain" description="PTS EIIB type-2" evidence="7">
    <location>
        <begin position="416"/>
        <end position="508"/>
    </location>
</feature>
<evidence type="ECO:0000256" key="3">
    <source>
        <dbReference type="ARBA" id="ARBA00023015"/>
    </source>
</evidence>
<dbReference type="SUPFAM" id="SSF52794">
    <property type="entry name" value="PTS system IIB component-like"/>
    <property type="match status" value="1"/>
</dbReference>
<dbReference type="PROSITE" id="PS51372">
    <property type="entry name" value="PRD_2"/>
    <property type="match status" value="2"/>
</dbReference>
<dbReference type="InterPro" id="IPR036388">
    <property type="entry name" value="WH-like_DNA-bd_sf"/>
</dbReference>
<evidence type="ECO:0000256" key="5">
    <source>
        <dbReference type="ARBA" id="ARBA00023163"/>
    </source>
</evidence>
<dbReference type="Gene3D" id="1.10.1790.10">
    <property type="entry name" value="PRD domain"/>
    <property type="match status" value="1"/>
</dbReference>
<evidence type="ECO:0000256" key="1">
    <source>
        <dbReference type="ARBA" id="ARBA00022679"/>
    </source>
</evidence>
<evidence type="ECO:0000259" key="6">
    <source>
        <dbReference type="PROSITE" id="PS51094"/>
    </source>
</evidence>
<dbReference type="InterPro" id="IPR002178">
    <property type="entry name" value="PTS_EIIA_type-2_dom"/>
</dbReference>
<dbReference type="Pfam" id="PF00874">
    <property type="entry name" value="PRD"/>
    <property type="match status" value="2"/>
</dbReference>
<dbReference type="Pfam" id="PF02302">
    <property type="entry name" value="PTS_IIB"/>
    <property type="match status" value="1"/>
</dbReference>
<keyword evidence="10" id="KW-1185">Reference proteome</keyword>
<feature type="domain" description="PRD" evidence="8">
    <location>
        <begin position="196"/>
        <end position="299"/>
    </location>
</feature>
<feature type="domain" description="PTS EIIA type-2" evidence="6">
    <location>
        <begin position="532"/>
        <end position="679"/>
    </location>
</feature>
<dbReference type="InterPro" id="IPR003501">
    <property type="entry name" value="PTS_EIIB_2/3"/>
</dbReference>
<dbReference type="Gene3D" id="3.40.930.10">
    <property type="entry name" value="Mannitol-specific EII, Chain A"/>
    <property type="match status" value="1"/>
</dbReference>
<sequence>MNNLAPRQQFILSKILNEGPLNIKDLHKQLNISDRTILREIASINKVLKRHSVHIFSDENMNLTISGNRESIEEIKISLESVPIQWLFSKEQRQIIIACELIMSKEALKASYFSHKFNVVMGSISLDLDSIEKWLTTKNLCLIRKRAYGVIIKGSEWNKRNALVDLIFEFKPFEELLEFLYDKKIDQTVAAFFNIVFGVEEITLVKSILKEVSNSLFQLNDIKYFKLFIHILLAIKKTENGDNIVLPEKIKNEVMVLEEYKQIQYLNEVLIKNQINLPNDELVYLWLNLTDYKYFSGKERTSHIELDINYDDIAKELIEEVSNKININIAADHELIRGLSQHFRQTIHMLSLGLKVVNPLISEIRNHYPELFKIINNACKLIFSRYNLKIPPEEVGYITMHIDVAIQRHQAILRKLNVLIVCPGGVGTSRILSNKVKAIFPDIGNVSIGSLHDISSNIDCEKYDLILSTVPINQEDRFHNVLEVSPFMSKDDIEKVNNFIFNFKTNTKNVFIDESSIIDSQGIENTEYEIVDDMLKNFRLKKTKASSIEELINFIVDDIGEAKLTSNKDIIKKLILKREEKGNVVIPGTGVALLHTRSDEMVIPFIGVYRIDEPLCMGSIGFTTEDVDTFLVMIARENESNYILKVLGKVSISLIEKKDFINLLKLSNIADIRNYLIETVNNKEEY</sequence>
<dbReference type="SUPFAM" id="SSF63520">
    <property type="entry name" value="PTS-regulatory domain, PRD"/>
    <property type="match status" value="2"/>
</dbReference>
<evidence type="ECO:0000313" key="10">
    <source>
        <dbReference type="Proteomes" id="UP000075374"/>
    </source>
</evidence>
<dbReference type="InterPro" id="IPR036095">
    <property type="entry name" value="PTS_EIIB-like_sf"/>
</dbReference>
<dbReference type="GO" id="GO:0009401">
    <property type="term" value="P:phosphoenolpyruvate-dependent sugar phosphotransferase system"/>
    <property type="evidence" value="ECO:0007669"/>
    <property type="project" value="InterPro"/>
</dbReference>
<dbReference type="Gene3D" id="1.10.10.10">
    <property type="entry name" value="Winged helix-like DNA-binding domain superfamily/Winged helix DNA-binding domain"/>
    <property type="match status" value="2"/>
</dbReference>
<dbReference type="PANTHER" id="PTHR30185">
    <property type="entry name" value="CRYPTIC BETA-GLUCOSIDE BGL OPERON ANTITERMINATOR"/>
    <property type="match status" value="1"/>
</dbReference>
<evidence type="ECO:0000259" key="7">
    <source>
        <dbReference type="PROSITE" id="PS51099"/>
    </source>
</evidence>
<dbReference type="Gene3D" id="3.40.50.2300">
    <property type="match status" value="1"/>
</dbReference>
<dbReference type="AlphaFoldDB" id="A0A151AMK3"/>
<dbReference type="InterPro" id="IPR036634">
    <property type="entry name" value="PRD_sf"/>
</dbReference>
<comment type="caution">
    <text evidence="9">The sequence shown here is derived from an EMBL/GenBank/DDBJ whole genome shotgun (WGS) entry which is preliminary data.</text>
</comment>
<organism evidence="9 10">
    <name type="scientific">Clostridium colicanis DSM 13634</name>
    <dbReference type="NCBI Taxonomy" id="1121305"/>
    <lineage>
        <taxon>Bacteria</taxon>
        <taxon>Bacillati</taxon>
        <taxon>Bacillota</taxon>
        <taxon>Clostridia</taxon>
        <taxon>Eubacteriales</taxon>
        <taxon>Clostridiaceae</taxon>
        <taxon>Clostridium</taxon>
    </lineage>
</organism>
<evidence type="ECO:0000313" key="9">
    <source>
        <dbReference type="EMBL" id="KYH28866.1"/>
    </source>
</evidence>
<dbReference type="InterPro" id="IPR050661">
    <property type="entry name" value="BglG_antiterminators"/>
</dbReference>
<dbReference type="STRING" id="1121305.CLCOL_15980"/>
<dbReference type="PROSITE" id="PS51094">
    <property type="entry name" value="PTS_EIIA_TYPE_2"/>
    <property type="match status" value="1"/>
</dbReference>
<gene>
    <name evidence="9" type="primary">mtlR_2</name>
    <name evidence="9" type="ORF">CLCOL_15980</name>
</gene>
<dbReference type="GO" id="GO:0006355">
    <property type="term" value="P:regulation of DNA-templated transcription"/>
    <property type="evidence" value="ECO:0007669"/>
    <property type="project" value="InterPro"/>
</dbReference>
<dbReference type="PROSITE" id="PS51099">
    <property type="entry name" value="PTS_EIIB_TYPE_2"/>
    <property type="match status" value="1"/>
</dbReference>
<dbReference type="InterPro" id="IPR013011">
    <property type="entry name" value="PTS_EIIB_2"/>
</dbReference>
<evidence type="ECO:0000256" key="4">
    <source>
        <dbReference type="ARBA" id="ARBA00023159"/>
    </source>
</evidence>
<dbReference type="EMBL" id="LTBB01000007">
    <property type="protein sequence ID" value="KYH28866.1"/>
    <property type="molecule type" value="Genomic_DNA"/>
</dbReference>
<evidence type="ECO:0000256" key="2">
    <source>
        <dbReference type="ARBA" id="ARBA00022737"/>
    </source>
</evidence>
<dbReference type="GO" id="GO:0008982">
    <property type="term" value="F:protein-N(PI)-phosphohistidine-sugar phosphotransferase activity"/>
    <property type="evidence" value="ECO:0007669"/>
    <property type="project" value="InterPro"/>
</dbReference>
<proteinExistence type="predicted"/>
<dbReference type="RefSeq" id="WP_061858446.1">
    <property type="nucleotide sequence ID" value="NZ_LTBB01000007.1"/>
</dbReference>
<dbReference type="Pfam" id="PF00359">
    <property type="entry name" value="PTS_EIIA_2"/>
    <property type="match status" value="1"/>
</dbReference>
<dbReference type="CDD" id="cd05568">
    <property type="entry name" value="PTS_IIB_bgl_like"/>
    <property type="match status" value="1"/>
</dbReference>
<evidence type="ECO:0000259" key="8">
    <source>
        <dbReference type="PROSITE" id="PS51372"/>
    </source>
</evidence>
<protein>
    <submittedName>
        <fullName evidence="9">Transcriptional regulator MtlR</fullName>
    </submittedName>
</protein>
<keyword evidence="5" id="KW-0804">Transcription</keyword>
<dbReference type="InterPro" id="IPR011608">
    <property type="entry name" value="PRD"/>
</dbReference>
<dbReference type="Pfam" id="PF05043">
    <property type="entry name" value="Mga"/>
    <property type="match status" value="1"/>
</dbReference>
<accession>A0A151AMK3</accession>
<keyword evidence="3" id="KW-0805">Transcription regulation</keyword>